<name>A0A542YR61_9MICO</name>
<organism evidence="2 3">
    <name type="scientific">Ornithinicoccus hortensis</name>
    <dbReference type="NCBI Taxonomy" id="82346"/>
    <lineage>
        <taxon>Bacteria</taxon>
        <taxon>Bacillati</taxon>
        <taxon>Actinomycetota</taxon>
        <taxon>Actinomycetes</taxon>
        <taxon>Micrococcales</taxon>
        <taxon>Intrasporangiaceae</taxon>
        <taxon>Ornithinicoccus</taxon>
    </lineage>
</organism>
<evidence type="ECO:0000313" key="3">
    <source>
        <dbReference type="Proteomes" id="UP000319516"/>
    </source>
</evidence>
<comment type="caution">
    <text evidence="2">The sequence shown here is derived from an EMBL/GenBank/DDBJ whole genome shotgun (WGS) entry which is preliminary data.</text>
</comment>
<dbReference type="AlphaFoldDB" id="A0A542YR61"/>
<feature type="transmembrane region" description="Helical" evidence="1">
    <location>
        <begin position="108"/>
        <end position="131"/>
    </location>
</feature>
<accession>A0A542YR61</accession>
<keyword evidence="1" id="KW-0812">Transmembrane</keyword>
<dbReference type="Proteomes" id="UP000319516">
    <property type="component" value="Unassembled WGS sequence"/>
</dbReference>
<gene>
    <name evidence="2" type="ORF">FB467_1706</name>
</gene>
<feature type="transmembrane region" description="Helical" evidence="1">
    <location>
        <begin position="137"/>
        <end position="155"/>
    </location>
</feature>
<protein>
    <submittedName>
        <fullName evidence="2">Uncharacterized protein</fullName>
    </submittedName>
</protein>
<feature type="transmembrane region" description="Helical" evidence="1">
    <location>
        <begin position="21"/>
        <end position="50"/>
    </location>
</feature>
<proteinExistence type="predicted"/>
<evidence type="ECO:0000313" key="2">
    <source>
        <dbReference type="EMBL" id="TQL50593.1"/>
    </source>
</evidence>
<keyword evidence="1" id="KW-0472">Membrane</keyword>
<feature type="transmembrane region" description="Helical" evidence="1">
    <location>
        <begin position="70"/>
        <end position="96"/>
    </location>
</feature>
<reference evidence="2 3" key="1">
    <citation type="submission" date="2019-06" db="EMBL/GenBank/DDBJ databases">
        <title>Sequencing the genomes of 1000 actinobacteria strains.</title>
        <authorList>
            <person name="Klenk H.-P."/>
        </authorList>
    </citation>
    <scope>NUCLEOTIDE SEQUENCE [LARGE SCALE GENOMIC DNA]</scope>
    <source>
        <strain evidence="2 3">DSM 12335</strain>
    </source>
</reference>
<evidence type="ECO:0000256" key="1">
    <source>
        <dbReference type="SAM" id="Phobius"/>
    </source>
</evidence>
<dbReference type="EMBL" id="VFOP01000001">
    <property type="protein sequence ID" value="TQL50593.1"/>
    <property type="molecule type" value="Genomic_DNA"/>
</dbReference>
<keyword evidence="3" id="KW-1185">Reference proteome</keyword>
<sequence length="178" mass="18199">MTELSGGSAHRRPGDGRRWDWRYAVAGLGWGLAVGILTGVLVGLVVVLASTFSAGTGVVGQLTLLVVVPLYGALVGALIGTPVGLVAGLVTTGTVGGTLDPRRARWRAFWTTLVVGALSTPLVAAVVYRAVPPVADLVQIVALLALPVLLGAYLMSRTSGTVVAAAEERLREFGSVSG</sequence>
<keyword evidence="1" id="KW-1133">Transmembrane helix</keyword>
<dbReference type="RefSeq" id="WP_141784712.1">
    <property type="nucleotide sequence ID" value="NZ_BAAAIK010000002.1"/>
</dbReference>